<dbReference type="OrthoDB" id="581021at2"/>
<protein>
    <submittedName>
        <fullName evidence="6">Regulatory protein YeiL</fullName>
    </submittedName>
    <submittedName>
        <fullName evidence="7">cAMP-binding domain of CRP or a regulatory subunit of cAMP-dependent protein kinases</fullName>
    </submittedName>
</protein>
<evidence type="ECO:0000313" key="9">
    <source>
        <dbReference type="Proteomes" id="UP000184204"/>
    </source>
</evidence>
<dbReference type="CDD" id="cd00038">
    <property type="entry name" value="CAP_ED"/>
    <property type="match status" value="1"/>
</dbReference>
<evidence type="ECO:0000259" key="4">
    <source>
        <dbReference type="PROSITE" id="PS50042"/>
    </source>
</evidence>
<dbReference type="InterPro" id="IPR012318">
    <property type="entry name" value="HTH_CRP"/>
</dbReference>
<sequence length="229" mass="26740">MKRYKDNLRLSNYLEKFTLREIIDENLELSHEFFQFKKGDLICVLGEKIEHFYILLEGNVKVFTVSADGKILCLRIFDSITNLGDIELFTETRYRCHVEALSDCLCIAFPIDKIKTYGLNNSIFLKYLCIDLCNKFDAISSISSNNILYPLKNRLVGYILEYMNKTSKLAEFPFSYKELSEILGVSYRHLSRCINELEAQGLIKKMGTKIKVLKENEMKSFEFDSYPHK</sequence>
<dbReference type="PROSITE" id="PS51063">
    <property type="entry name" value="HTH_CRP_2"/>
    <property type="match status" value="1"/>
</dbReference>
<dbReference type="Proteomes" id="UP000184204">
    <property type="component" value="Unassembled WGS sequence"/>
</dbReference>
<keyword evidence="8" id="KW-1185">Reference proteome</keyword>
<evidence type="ECO:0000256" key="1">
    <source>
        <dbReference type="ARBA" id="ARBA00023015"/>
    </source>
</evidence>
<evidence type="ECO:0000313" key="8">
    <source>
        <dbReference type="Proteomes" id="UP000068026"/>
    </source>
</evidence>
<keyword evidence="2" id="KW-0238">DNA-binding</keyword>
<dbReference type="Gene3D" id="2.60.120.10">
    <property type="entry name" value="Jelly Rolls"/>
    <property type="match status" value="1"/>
</dbReference>
<reference evidence="9" key="4">
    <citation type="submission" date="2016-11" db="EMBL/GenBank/DDBJ databases">
        <authorList>
            <person name="Jaros S."/>
            <person name="Januszkiewicz K."/>
            <person name="Wedrychowicz H."/>
        </authorList>
    </citation>
    <scope>NUCLEOTIDE SEQUENCE [LARGE SCALE GENOMIC DNA]</scope>
    <source>
        <strain evidence="9">DSM 1682</strain>
    </source>
</reference>
<dbReference type="PROSITE" id="PS50042">
    <property type="entry name" value="CNMP_BINDING_3"/>
    <property type="match status" value="1"/>
</dbReference>
<feature type="domain" description="Cyclic nucleotide-binding" evidence="4">
    <location>
        <begin position="10"/>
        <end position="109"/>
    </location>
</feature>
<gene>
    <name evidence="6" type="primary">yeiL</name>
    <name evidence="6" type="ORF">CPRO_13120</name>
    <name evidence="7" type="ORF">SAMN02745151_01724</name>
</gene>
<dbReference type="InterPro" id="IPR036390">
    <property type="entry name" value="WH_DNA-bd_sf"/>
</dbReference>
<feature type="domain" description="HTH crp-type" evidence="5">
    <location>
        <begin position="149"/>
        <end position="216"/>
    </location>
</feature>
<organism evidence="7 9">
    <name type="scientific">Anaerotignum propionicum DSM 1682</name>
    <dbReference type="NCBI Taxonomy" id="991789"/>
    <lineage>
        <taxon>Bacteria</taxon>
        <taxon>Bacillati</taxon>
        <taxon>Bacillota</taxon>
        <taxon>Clostridia</taxon>
        <taxon>Lachnospirales</taxon>
        <taxon>Anaerotignaceae</taxon>
        <taxon>Anaerotignum</taxon>
    </lineage>
</organism>
<dbReference type="GO" id="GO:0003677">
    <property type="term" value="F:DNA binding"/>
    <property type="evidence" value="ECO:0007669"/>
    <property type="project" value="UniProtKB-KW"/>
</dbReference>
<evidence type="ECO:0000259" key="5">
    <source>
        <dbReference type="PROSITE" id="PS51063"/>
    </source>
</evidence>
<evidence type="ECO:0000256" key="3">
    <source>
        <dbReference type="ARBA" id="ARBA00023163"/>
    </source>
</evidence>
<dbReference type="KEGG" id="cpro:CPRO_13120"/>
<dbReference type="Pfam" id="PF00027">
    <property type="entry name" value="cNMP_binding"/>
    <property type="match status" value="1"/>
</dbReference>
<reference evidence="7" key="3">
    <citation type="submission" date="2016-11" db="EMBL/GenBank/DDBJ databases">
        <authorList>
            <person name="Varghese N."/>
            <person name="Submissions S."/>
        </authorList>
    </citation>
    <scope>NUCLEOTIDE SEQUENCE</scope>
    <source>
        <strain evidence="7">DSM 1682</strain>
    </source>
</reference>
<dbReference type="InterPro" id="IPR014710">
    <property type="entry name" value="RmlC-like_jellyroll"/>
</dbReference>
<dbReference type="InterPro" id="IPR050397">
    <property type="entry name" value="Env_Response_Regulators"/>
</dbReference>
<dbReference type="PANTHER" id="PTHR24567:SF26">
    <property type="entry name" value="REGULATORY PROTEIN YEIL"/>
    <property type="match status" value="1"/>
</dbReference>
<dbReference type="GO" id="GO:0005829">
    <property type="term" value="C:cytosol"/>
    <property type="evidence" value="ECO:0007669"/>
    <property type="project" value="TreeGrafter"/>
</dbReference>
<dbReference type="InterPro" id="IPR000595">
    <property type="entry name" value="cNMP-bd_dom"/>
</dbReference>
<keyword evidence="3" id="KW-0804">Transcription</keyword>
<dbReference type="Proteomes" id="UP000068026">
    <property type="component" value="Chromosome"/>
</dbReference>
<reference evidence="6 8" key="1">
    <citation type="journal article" date="2016" name="Genome Announc.">
        <title>Complete Genome Sequence of the Amino Acid-Fermenting Clostridium propionicum X2 (DSM 1682).</title>
        <authorList>
            <person name="Poehlein A."/>
            <person name="Schlien K."/>
            <person name="Chowdhury N.P."/>
            <person name="Gottschalk G."/>
            <person name="Buckel W."/>
            <person name="Daniel R."/>
        </authorList>
    </citation>
    <scope>NUCLEOTIDE SEQUENCE [LARGE SCALE GENOMIC DNA]</scope>
    <source>
        <strain evidence="6 8">X2</strain>
    </source>
</reference>
<dbReference type="EMBL" id="FQUA01000006">
    <property type="protein sequence ID" value="SHE76080.1"/>
    <property type="molecule type" value="Genomic_DNA"/>
</dbReference>
<reference evidence="8" key="2">
    <citation type="submission" date="2016-01" db="EMBL/GenBank/DDBJ databases">
        <authorList>
            <person name="Poehlein A."/>
            <person name="Schlien K."/>
            <person name="Gottschalk G."/>
            <person name="Buckel W."/>
            <person name="Daniel R."/>
        </authorList>
    </citation>
    <scope>NUCLEOTIDE SEQUENCE [LARGE SCALE GENOMIC DNA]</scope>
    <source>
        <strain evidence="8">X2</strain>
    </source>
</reference>
<dbReference type="SUPFAM" id="SSF46785">
    <property type="entry name" value="Winged helix' DNA-binding domain"/>
    <property type="match status" value="1"/>
</dbReference>
<evidence type="ECO:0000313" key="7">
    <source>
        <dbReference type="EMBL" id="SHE76080.1"/>
    </source>
</evidence>
<accession>A0A0X1U7J6</accession>
<dbReference type="AlphaFoldDB" id="A0A0X1U7J6"/>
<dbReference type="RefSeq" id="WP_066049255.1">
    <property type="nucleotide sequence ID" value="NZ_CP014223.1"/>
</dbReference>
<dbReference type="SUPFAM" id="SSF51206">
    <property type="entry name" value="cAMP-binding domain-like"/>
    <property type="match status" value="1"/>
</dbReference>
<evidence type="ECO:0000313" key="6">
    <source>
        <dbReference type="EMBL" id="AMJ40905.1"/>
    </source>
</evidence>
<proteinExistence type="predicted"/>
<name>A0A0X1U7J6_ANAPI</name>
<dbReference type="Pfam" id="PF13545">
    <property type="entry name" value="HTH_Crp_2"/>
    <property type="match status" value="1"/>
</dbReference>
<dbReference type="InterPro" id="IPR018490">
    <property type="entry name" value="cNMP-bd_dom_sf"/>
</dbReference>
<keyword evidence="1" id="KW-0805">Transcription regulation</keyword>
<evidence type="ECO:0000256" key="2">
    <source>
        <dbReference type="ARBA" id="ARBA00023125"/>
    </source>
</evidence>
<dbReference type="GO" id="GO:0003700">
    <property type="term" value="F:DNA-binding transcription factor activity"/>
    <property type="evidence" value="ECO:0007669"/>
    <property type="project" value="TreeGrafter"/>
</dbReference>
<dbReference type="EMBL" id="CP014223">
    <property type="protein sequence ID" value="AMJ40905.1"/>
    <property type="molecule type" value="Genomic_DNA"/>
</dbReference>
<dbReference type="PANTHER" id="PTHR24567">
    <property type="entry name" value="CRP FAMILY TRANSCRIPTIONAL REGULATORY PROTEIN"/>
    <property type="match status" value="1"/>
</dbReference>